<dbReference type="SUPFAM" id="SSF46689">
    <property type="entry name" value="Homeodomain-like"/>
    <property type="match status" value="2"/>
</dbReference>
<feature type="domain" description="Myb-like" evidence="2">
    <location>
        <begin position="69"/>
        <end position="121"/>
    </location>
</feature>
<dbReference type="PANTHER" id="PTHR12374">
    <property type="entry name" value="TRANSCRIPTIONAL ADAPTOR 2 ADA2 -RELATED"/>
    <property type="match status" value="1"/>
</dbReference>
<dbReference type="SMART" id="SM00717">
    <property type="entry name" value="SANT"/>
    <property type="match status" value="2"/>
</dbReference>
<dbReference type="Gene3D" id="1.10.10.60">
    <property type="entry name" value="Homeodomain-like"/>
    <property type="match status" value="2"/>
</dbReference>
<feature type="compositionally biased region" description="Basic residues" evidence="1">
    <location>
        <begin position="300"/>
        <end position="313"/>
    </location>
</feature>
<proteinExistence type="predicted"/>
<dbReference type="PROSITE" id="PS51294">
    <property type="entry name" value="HTH_MYB"/>
    <property type="match status" value="2"/>
</dbReference>
<dbReference type="InterPro" id="IPR001005">
    <property type="entry name" value="SANT/Myb"/>
</dbReference>
<feature type="domain" description="HTH myb-type" evidence="3">
    <location>
        <begin position="252"/>
        <end position="302"/>
    </location>
</feature>
<sequence>MEMFAEAEDNYPVKSFVPEIIQSSPLAVSELNDQVNDLKDSHRVKRARIGEKACVEAQSDQSLPPVSLVPRGSAKRWSQEEEALLFSLIQELGQGKWAIIAQRLGTGRTPSGIEQHWQIMCGRRRRNHKSDIKSNFIQQHVSSIEQSQAYHNGFSSIQLEGSPMHVQYSPTSIQQEDEKHFSSQGDSSSSIGVSASIVPALVPIHRLPSVNKQQIQQSLPTDVNRIQTNSATSTLASTIASTMIQENYKVARRWTADEEIRLSALVEQLGRGKWRAIAQALGTGRSASAVEQHWQIQIGQRKRNTSSSRKSHQQQKQQQQRQQQLQQHVPNEQTSDSQGLIYGALPRRPLDDDDDDDDDDNNVSRENTSILLRPLSTGTSPLLALGGPPPVQVNTTAPGLSHHHRHSTFHQSIRPISRGVFDNSFHHTFNNDTSAAESAIDGLAHQSFPLYNPELF</sequence>
<feature type="region of interest" description="Disordered" evidence="1">
    <location>
        <begin position="169"/>
        <end position="188"/>
    </location>
</feature>
<dbReference type="AlphaFoldDB" id="A0A7S3JZ20"/>
<organism evidence="4">
    <name type="scientific">Aureoumbra lagunensis</name>
    <dbReference type="NCBI Taxonomy" id="44058"/>
    <lineage>
        <taxon>Eukaryota</taxon>
        <taxon>Sar</taxon>
        <taxon>Stramenopiles</taxon>
        <taxon>Ochrophyta</taxon>
        <taxon>Pelagophyceae</taxon>
        <taxon>Pelagomonadales</taxon>
        <taxon>Aureoumbra</taxon>
    </lineage>
</organism>
<dbReference type="CDD" id="cd00167">
    <property type="entry name" value="SANT"/>
    <property type="match status" value="2"/>
</dbReference>
<feature type="compositionally biased region" description="Polar residues" evidence="1">
    <location>
        <begin position="329"/>
        <end position="338"/>
    </location>
</feature>
<feature type="compositionally biased region" description="Low complexity" evidence="1">
    <location>
        <begin position="314"/>
        <end position="328"/>
    </location>
</feature>
<dbReference type="EMBL" id="HBIJ01011204">
    <property type="protein sequence ID" value="CAE0366924.1"/>
    <property type="molecule type" value="Transcribed_RNA"/>
</dbReference>
<gene>
    <name evidence="4" type="ORF">ALAG00032_LOCUS7672</name>
</gene>
<feature type="region of interest" description="Disordered" evidence="1">
    <location>
        <begin position="297"/>
        <end position="375"/>
    </location>
</feature>
<evidence type="ECO:0000259" key="3">
    <source>
        <dbReference type="PROSITE" id="PS51294"/>
    </source>
</evidence>
<feature type="domain" description="Myb-like" evidence="2">
    <location>
        <begin position="253"/>
        <end position="298"/>
    </location>
</feature>
<name>A0A7S3JZ20_9STRA</name>
<feature type="compositionally biased region" description="Acidic residues" evidence="1">
    <location>
        <begin position="351"/>
        <end position="361"/>
    </location>
</feature>
<feature type="compositionally biased region" description="Polar residues" evidence="1">
    <location>
        <begin position="364"/>
        <end position="375"/>
    </location>
</feature>
<dbReference type="Pfam" id="PF00249">
    <property type="entry name" value="Myb_DNA-binding"/>
    <property type="match status" value="2"/>
</dbReference>
<feature type="domain" description="HTH myb-type" evidence="3">
    <location>
        <begin position="76"/>
        <end position="125"/>
    </location>
</feature>
<reference evidence="4" key="1">
    <citation type="submission" date="2021-01" db="EMBL/GenBank/DDBJ databases">
        <authorList>
            <person name="Corre E."/>
            <person name="Pelletier E."/>
            <person name="Niang G."/>
            <person name="Scheremetjew M."/>
            <person name="Finn R."/>
            <person name="Kale V."/>
            <person name="Holt S."/>
            <person name="Cochrane G."/>
            <person name="Meng A."/>
            <person name="Brown T."/>
            <person name="Cohen L."/>
        </authorList>
    </citation>
    <scope>NUCLEOTIDE SEQUENCE</scope>
    <source>
        <strain evidence="4">CCMP1510</strain>
    </source>
</reference>
<dbReference type="PROSITE" id="PS50090">
    <property type="entry name" value="MYB_LIKE"/>
    <property type="match status" value="2"/>
</dbReference>
<dbReference type="InterPro" id="IPR017930">
    <property type="entry name" value="Myb_dom"/>
</dbReference>
<dbReference type="PANTHER" id="PTHR12374:SF28">
    <property type="entry name" value="MYB-LIKE PROTEIN J"/>
    <property type="match status" value="1"/>
</dbReference>
<evidence type="ECO:0000313" key="4">
    <source>
        <dbReference type="EMBL" id="CAE0366924.1"/>
    </source>
</evidence>
<dbReference type="InterPro" id="IPR009057">
    <property type="entry name" value="Homeodomain-like_sf"/>
</dbReference>
<evidence type="ECO:0000256" key="1">
    <source>
        <dbReference type="SAM" id="MobiDB-lite"/>
    </source>
</evidence>
<evidence type="ECO:0000259" key="2">
    <source>
        <dbReference type="PROSITE" id="PS50090"/>
    </source>
</evidence>
<protein>
    <submittedName>
        <fullName evidence="4">Uncharacterized protein</fullName>
    </submittedName>
</protein>
<accession>A0A7S3JZ20</accession>